<accession>A0A9E6PZ85</accession>
<feature type="transmembrane region" description="Helical" evidence="10">
    <location>
        <begin position="423"/>
        <end position="441"/>
    </location>
</feature>
<feature type="transmembrane region" description="Helical" evidence="10">
    <location>
        <begin position="453"/>
        <end position="474"/>
    </location>
</feature>
<dbReference type="InterPro" id="IPR019734">
    <property type="entry name" value="TPR_rpt"/>
</dbReference>
<dbReference type="InterPro" id="IPR013525">
    <property type="entry name" value="ABC2_TM"/>
</dbReference>
<feature type="transmembrane region" description="Helical" evidence="10">
    <location>
        <begin position="289"/>
        <end position="309"/>
    </location>
</feature>
<comment type="similarity">
    <text evidence="2 10">Belongs to the ABC-2 integral membrane protein family.</text>
</comment>
<dbReference type="Gene3D" id="1.25.40.10">
    <property type="entry name" value="Tetratricopeptide repeat domain"/>
    <property type="match status" value="2"/>
</dbReference>
<dbReference type="GO" id="GO:0015920">
    <property type="term" value="P:lipopolysaccharide transport"/>
    <property type="evidence" value="ECO:0007669"/>
    <property type="project" value="TreeGrafter"/>
</dbReference>
<dbReference type="GO" id="GO:0140359">
    <property type="term" value="F:ABC-type transporter activity"/>
    <property type="evidence" value="ECO:0007669"/>
    <property type="project" value="InterPro"/>
</dbReference>
<dbReference type="SUPFAM" id="SSF48452">
    <property type="entry name" value="TPR-like"/>
    <property type="match status" value="1"/>
</dbReference>
<dbReference type="Pfam" id="PF01061">
    <property type="entry name" value="ABC2_membrane"/>
    <property type="match status" value="1"/>
</dbReference>
<keyword evidence="8 10" id="KW-0472">Membrane</keyword>
<evidence type="ECO:0000259" key="11">
    <source>
        <dbReference type="PROSITE" id="PS51012"/>
    </source>
</evidence>
<dbReference type="Proteomes" id="UP000633418">
    <property type="component" value="Chromosome"/>
</dbReference>
<keyword evidence="3 10" id="KW-0813">Transport</keyword>
<keyword evidence="4 10" id="KW-1003">Cell membrane</keyword>
<evidence type="ECO:0000313" key="13">
    <source>
        <dbReference type="Proteomes" id="UP000633418"/>
    </source>
</evidence>
<keyword evidence="6 10" id="KW-0812">Transmembrane</keyword>
<gene>
    <name evidence="12" type="ORF">HU772_006925</name>
</gene>
<sequence length="487" mass="54144">MSQIENLSPAQAFELAMGSMRQKRWVEAATLWQAFRQQYSGHPAPWLQGAVSLMRQGHYHAADELLAHARVRFAQHAATWLTCAEWARLQGDLAQESAFLSQGREQMGEQWQLLCQAADLEMRRGDPVQAQVFNAMARECAGERCEPVLQAAELAEKRGDWEQAADHWRRVIELKPEESRGYLQMANACKMQGDLVNARRYRLASQYGPEILNAVVPSPQPAALHQGARPRGRWLNFAGLVFTKAILNLKSEAARTYLNHAWVVIEPLLHLVIYYFLFGKLLNAGVENYGLFLLCGLVPWMWFSKAISTSATSILGGQSLMLNSNVSPAFFPLVSIVQSTLKQLPALLLLLLLGMATDPKSLSWALLYLPLIILVQLLLTVVLGMLLAAAVSLVRDLANLVGTGLMLLMFLSGVIYQYQTLSGAIGHWVEFNPMTLVIAAYREVILQGRAPDVASMAYVLAVALAGGVLVALIYKHQRRHFVRRGMS</sequence>
<organism evidence="12 13">
    <name type="scientific">Pseudomonas xantholysinigenes</name>
    <dbReference type="NCBI Taxonomy" id="2745490"/>
    <lineage>
        <taxon>Bacteria</taxon>
        <taxon>Pseudomonadati</taxon>
        <taxon>Pseudomonadota</taxon>
        <taxon>Gammaproteobacteria</taxon>
        <taxon>Pseudomonadales</taxon>
        <taxon>Pseudomonadaceae</taxon>
        <taxon>Pseudomonas</taxon>
    </lineage>
</organism>
<feature type="transmembrane region" description="Helical" evidence="10">
    <location>
        <begin position="257"/>
        <end position="277"/>
    </location>
</feature>
<keyword evidence="9" id="KW-0802">TPR repeat</keyword>
<evidence type="ECO:0000256" key="3">
    <source>
        <dbReference type="ARBA" id="ARBA00022448"/>
    </source>
</evidence>
<evidence type="ECO:0000256" key="1">
    <source>
        <dbReference type="ARBA" id="ARBA00004429"/>
    </source>
</evidence>
<feature type="transmembrane region" description="Helical" evidence="10">
    <location>
        <begin position="365"/>
        <end position="391"/>
    </location>
</feature>
<dbReference type="EMBL" id="CP077095">
    <property type="protein sequence ID" value="QXI39814.1"/>
    <property type="molecule type" value="Genomic_DNA"/>
</dbReference>
<dbReference type="RefSeq" id="WP_186655987.1">
    <property type="nucleotide sequence ID" value="NZ_CP077095.1"/>
</dbReference>
<feature type="domain" description="ABC transmembrane type-2" evidence="11">
    <location>
        <begin position="258"/>
        <end position="477"/>
    </location>
</feature>
<evidence type="ECO:0000256" key="7">
    <source>
        <dbReference type="ARBA" id="ARBA00022989"/>
    </source>
</evidence>
<evidence type="ECO:0000256" key="5">
    <source>
        <dbReference type="ARBA" id="ARBA00022519"/>
    </source>
</evidence>
<keyword evidence="7 10" id="KW-1133">Transmembrane helix</keyword>
<evidence type="ECO:0000256" key="9">
    <source>
        <dbReference type="PROSITE-ProRule" id="PRU00339"/>
    </source>
</evidence>
<dbReference type="PROSITE" id="PS51012">
    <property type="entry name" value="ABC_TM2"/>
    <property type="match status" value="1"/>
</dbReference>
<keyword evidence="13" id="KW-1185">Reference proteome</keyword>
<evidence type="ECO:0000256" key="10">
    <source>
        <dbReference type="RuleBase" id="RU361157"/>
    </source>
</evidence>
<evidence type="ECO:0000313" key="12">
    <source>
        <dbReference type="EMBL" id="QXI39814.1"/>
    </source>
</evidence>
<evidence type="ECO:0000256" key="4">
    <source>
        <dbReference type="ARBA" id="ARBA00022475"/>
    </source>
</evidence>
<feature type="transmembrane region" description="Helical" evidence="10">
    <location>
        <begin position="329"/>
        <end position="353"/>
    </location>
</feature>
<protein>
    <recommendedName>
        <fullName evidence="10">Transport permease protein</fullName>
    </recommendedName>
</protein>
<feature type="repeat" description="TPR" evidence="9">
    <location>
        <begin position="145"/>
        <end position="178"/>
    </location>
</feature>
<dbReference type="PANTHER" id="PTHR30413:SF8">
    <property type="entry name" value="TRANSPORT PERMEASE PROTEIN"/>
    <property type="match status" value="1"/>
</dbReference>
<dbReference type="PRINTS" id="PR00164">
    <property type="entry name" value="ABC2TRNSPORT"/>
</dbReference>
<comment type="subcellular location">
    <subcellularLocation>
        <location evidence="1 10">Cell inner membrane</location>
        <topology evidence="1 10">Multi-pass membrane protein</topology>
    </subcellularLocation>
</comment>
<dbReference type="InterPro" id="IPR000412">
    <property type="entry name" value="ABC_2_transport"/>
</dbReference>
<dbReference type="InterPro" id="IPR047817">
    <property type="entry name" value="ABC2_TM_bact-type"/>
</dbReference>
<name>A0A9E6PZ85_9PSED</name>
<dbReference type="KEGG" id="pxn:HU772_006925"/>
<reference evidence="12 13" key="1">
    <citation type="journal article" date="2020" name="Microorganisms">
        <title>Reliable Identification of Environmental Pseudomonas Isolates Using the rpoD Gene.</title>
        <authorList>
            <consortium name="The Broad Institute Genome Sequencing Platform"/>
            <person name="Girard L."/>
            <person name="Lood C."/>
            <person name="Rokni-Zadeh H."/>
            <person name="van Noort V."/>
            <person name="Lavigne R."/>
            <person name="De Mot R."/>
        </authorList>
    </citation>
    <scope>NUCLEOTIDE SEQUENCE [LARGE SCALE GENOMIC DNA]</scope>
    <source>
        <strain evidence="12 13">RW9S1A</strain>
    </source>
</reference>
<proteinExistence type="inferred from homology"/>
<dbReference type="GO" id="GO:0043190">
    <property type="term" value="C:ATP-binding cassette (ABC) transporter complex"/>
    <property type="evidence" value="ECO:0007669"/>
    <property type="project" value="InterPro"/>
</dbReference>
<feature type="transmembrane region" description="Helical" evidence="10">
    <location>
        <begin position="397"/>
        <end position="416"/>
    </location>
</feature>
<dbReference type="PANTHER" id="PTHR30413">
    <property type="entry name" value="INNER MEMBRANE TRANSPORT PERMEASE"/>
    <property type="match status" value="1"/>
</dbReference>
<dbReference type="InterPro" id="IPR011990">
    <property type="entry name" value="TPR-like_helical_dom_sf"/>
</dbReference>
<keyword evidence="5" id="KW-0997">Cell inner membrane</keyword>
<dbReference type="AlphaFoldDB" id="A0A9E6PZ85"/>
<evidence type="ECO:0000256" key="8">
    <source>
        <dbReference type="ARBA" id="ARBA00023136"/>
    </source>
</evidence>
<reference evidence="12 13" key="2">
    <citation type="journal article" date="2021" name="Microorganisms">
        <title>The Ever-Expanding Pseudomonas Genus: Description of 43 New Species and Partition of the Pseudomonas putida Group.</title>
        <authorList>
            <person name="Girard L."/>
            <person name="Lood C."/>
            <person name="Hofte M."/>
            <person name="Vandamme P."/>
            <person name="Rokni-Zadeh H."/>
            <person name="van Noort V."/>
            <person name="Lavigne R."/>
            <person name="De Mot R."/>
        </authorList>
    </citation>
    <scope>NUCLEOTIDE SEQUENCE [LARGE SCALE GENOMIC DNA]</scope>
    <source>
        <strain evidence="12 13">RW9S1A</strain>
    </source>
</reference>
<evidence type="ECO:0000256" key="6">
    <source>
        <dbReference type="ARBA" id="ARBA00022692"/>
    </source>
</evidence>
<dbReference type="PROSITE" id="PS50005">
    <property type="entry name" value="TPR"/>
    <property type="match status" value="1"/>
</dbReference>
<evidence type="ECO:0000256" key="2">
    <source>
        <dbReference type="ARBA" id="ARBA00007783"/>
    </source>
</evidence>